<evidence type="ECO:0000256" key="3">
    <source>
        <dbReference type="ARBA" id="ARBA00023082"/>
    </source>
</evidence>
<dbReference type="Gene3D" id="1.10.1740.10">
    <property type="match status" value="1"/>
</dbReference>
<keyword evidence="4" id="KW-0804">Transcription</keyword>
<keyword evidence="7" id="KW-1185">Reference proteome</keyword>
<dbReference type="InterPro" id="IPR013325">
    <property type="entry name" value="RNA_pol_sigma_r2"/>
</dbReference>
<dbReference type="PANTHER" id="PTHR43133">
    <property type="entry name" value="RNA POLYMERASE ECF-TYPE SIGMA FACTO"/>
    <property type="match status" value="1"/>
</dbReference>
<evidence type="ECO:0000259" key="5">
    <source>
        <dbReference type="Pfam" id="PF08281"/>
    </source>
</evidence>
<dbReference type="SUPFAM" id="SSF88659">
    <property type="entry name" value="Sigma3 and sigma4 domains of RNA polymerase sigma factors"/>
    <property type="match status" value="1"/>
</dbReference>
<dbReference type="Gene3D" id="1.10.10.10">
    <property type="entry name" value="Winged helix-like DNA-binding domain superfamily/Winged helix DNA-binding domain"/>
    <property type="match status" value="1"/>
</dbReference>
<dbReference type="EMBL" id="BMLB01000008">
    <property type="protein sequence ID" value="GGK82220.1"/>
    <property type="molecule type" value="Genomic_DNA"/>
</dbReference>
<dbReference type="Pfam" id="PF08281">
    <property type="entry name" value="Sigma70_r4_2"/>
    <property type="match status" value="1"/>
</dbReference>
<evidence type="ECO:0000256" key="1">
    <source>
        <dbReference type="ARBA" id="ARBA00010641"/>
    </source>
</evidence>
<dbReference type="InterPro" id="IPR039425">
    <property type="entry name" value="RNA_pol_sigma-70-like"/>
</dbReference>
<dbReference type="NCBIfam" id="TIGR02937">
    <property type="entry name" value="sigma70-ECF"/>
    <property type="match status" value="1"/>
</dbReference>
<protein>
    <recommendedName>
        <fullName evidence="5">RNA polymerase sigma factor 70 region 4 type 2 domain-containing protein</fullName>
    </recommendedName>
</protein>
<sequence>MALRLAGEGGADAGSVPGTLLRDAPWFDGFFAQHATSVHRYFVRRASHVDVEDLTAEVFATAWRRREKIPEGFELPWLYKTASYVLANHRRKPTLTLVSDYSAQEEGQTARSVDPAELVMADDEVRRALARLSARDRTVLMLHAWEGLDGEGMAAALGLTRGGAAAALSRARARLREAWDEDH</sequence>
<accession>A0ABQ2FG06</accession>
<comment type="caution">
    <text evidence="6">The sequence shown here is derived from an EMBL/GenBank/DDBJ whole genome shotgun (WGS) entry which is preliminary data.</text>
</comment>
<evidence type="ECO:0000313" key="7">
    <source>
        <dbReference type="Proteomes" id="UP000662111"/>
    </source>
</evidence>
<gene>
    <name evidence="6" type="ORF">GCM10011509_33430</name>
</gene>
<dbReference type="PANTHER" id="PTHR43133:SF25">
    <property type="entry name" value="RNA POLYMERASE SIGMA FACTOR RFAY-RELATED"/>
    <property type="match status" value="1"/>
</dbReference>
<reference evidence="7" key="1">
    <citation type="journal article" date="2019" name="Int. J. Syst. Evol. Microbiol.">
        <title>The Global Catalogue of Microorganisms (GCM) 10K type strain sequencing project: providing services to taxonomists for standard genome sequencing and annotation.</title>
        <authorList>
            <consortium name="The Broad Institute Genomics Platform"/>
            <consortium name="The Broad Institute Genome Sequencing Center for Infectious Disease"/>
            <person name="Wu L."/>
            <person name="Ma J."/>
        </authorList>
    </citation>
    <scope>NUCLEOTIDE SEQUENCE [LARGE SCALE GENOMIC DNA]</scope>
    <source>
        <strain evidence="7">CGMCC 1.5362</strain>
    </source>
</reference>
<evidence type="ECO:0000313" key="6">
    <source>
        <dbReference type="EMBL" id="GGK82220.1"/>
    </source>
</evidence>
<name>A0ABQ2FG06_9MICO</name>
<evidence type="ECO:0000256" key="4">
    <source>
        <dbReference type="ARBA" id="ARBA00023163"/>
    </source>
</evidence>
<dbReference type="RefSeq" id="WP_022919875.1">
    <property type="nucleotide sequence ID" value="NZ_BMLB01000008.1"/>
</dbReference>
<keyword evidence="2" id="KW-0805">Transcription regulation</keyword>
<comment type="similarity">
    <text evidence="1">Belongs to the sigma-70 factor family. ECF subfamily.</text>
</comment>
<feature type="domain" description="RNA polymerase sigma factor 70 region 4 type 2" evidence="5">
    <location>
        <begin position="123"/>
        <end position="175"/>
    </location>
</feature>
<dbReference type="InterPro" id="IPR013249">
    <property type="entry name" value="RNA_pol_sigma70_r4_t2"/>
</dbReference>
<organism evidence="6 7">
    <name type="scientific">Ornithinimicrobium pekingense</name>
    <dbReference type="NCBI Taxonomy" id="384677"/>
    <lineage>
        <taxon>Bacteria</taxon>
        <taxon>Bacillati</taxon>
        <taxon>Actinomycetota</taxon>
        <taxon>Actinomycetes</taxon>
        <taxon>Micrococcales</taxon>
        <taxon>Ornithinimicrobiaceae</taxon>
        <taxon>Ornithinimicrobium</taxon>
    </lineage>
</organism>
<dbReference type="InterPro" id="IPR036388">
    <property type="entry name" value="WH-like_DNA-bd_sf"/>
</dbReference>
<proteinExistence type="inferred from homology"/>
<dbReference type="Proteomes" id="UP000662111">
    <property type="component" value="Unassembled WGS sequence"/>
</dbReference>
<dbReference type="InterPro" id="IPR013324">
    <property type="entry name" value="RNA_pol_sigma_r3/r4-like"/>
</dbReference>
<evidence type="ECO:0000256" key="2">
    <source>
        <dbReference type="ARBA" id="ARBA00023015"/>
    </source>
</evidence>
<dbReference type="SUPFAM" id="SSF88946">
    <property type="entry name" value="Sigma2 domain of RNA polymerase sigma factors"/>
    <property type="match status" value="1"/>
</dbReference>
<keyword evidence="3" id="KW-0731">Sigma factor</keyword>
<dbReference type="InterPro" id="IPR014284">
    <property type="entry name" value="RNA_pol_sigma-70_dom"/>
</dbReference>